<keyword evidence="4" id="KW-0408">Iron</keyword>
<evidence type="ECO:0000313" key="8">
    <source>
        <dbReference type="Proteomes" id="UP001299970"/>
    </source>
</evidence>
<dbReference type="EMBL" id="JAKXMK010000057">
    <property type="protein sequence ID" value="MCH6172126.1"/>
    <property type="molecule type" value="Genomic_DNA"/>
</dbReference>
<sequence>MLTPEENEALCRVGPGTPMGTLLRRYWVPAFQLADLPGPDCAPIKVTILGENFVAFRDTQGRIGFLDELCPHRGASLVLGRVEDCGIRCLYHGWKYAVDGTILETPNLTGSRFTERVKHGSYPVKESGGLGWVYLGPPDTAPPFPIFRWDGAPADEVAVSEMIMDCNWMQVLEGSIDSSHVGVLHLDTLAVMGAGPRNVGSFEFAGDPWDHDMPTPPRGDNPWPSHDNAPVIEVEDTPFGFHYAAVREAADGSGSKYVRITAFVMPYTAFVGGSNGAVIVVPRDDHTCSSFGIFMVPKGRGGSAAANRTGIDRSIWGPEPGNRRMRIPPQDREAMANGQSFAGFRGGNRVQDGAVQMSSGPLYDRAKEHLVPADLAIIRLRRVLADSIRLVDEGKPPLGLGVGYDFARVTAASATIDAETPWQDLVAGNLGTREGTARIST</sequence>
<keyword evidence="1" id="KW-0001">2Fe-2S</keyword>
<dbReference type="Pfam" id="PF19301">
    <property type="entry name" value="LigXa_C"/>
    <property type="match status" value="1"/>
</dbReference>
<accession>A0ABS9TUF1</accession>
<evidence type="ECO:0000313" key="7">
    <source>
        <dbReference type="EMBL" id="MCH6172126.1"/>
    </source>
</evidence>
<dbReference type="PANTHER" id="PTHR21266">
    <property type="entry name" value="IRON-SULFUR DOMAIN CONTAINING PROTEIN"/>
    <property type="match status" value="1"/>
</dbReference>
<dbReference type="Proteomes" id="UP001299970">
    <property type="component" value="Unassembled WGS sequence"/>
</dbReference>
<name>A0ABS9TUF1_9PSEU</name>
<proteinExistence type="predicted"/>
<dbReference type="InterPro" id="IPR045623">
    <property type="entry name" value="LigXa_C"/>
</dbReference>
<dbReference type="CDD" id="cd03479">
    <property type="entry name" value="Rieske_RO_Alpha_PhDO_like"/>
    <property type="match status" value="1"/>
</dbReference>
<dbReference type="PANTHER" id="PTHR21266:SF59">
    <property type="entry name" value="BLR4922 PROTEIN"/>
    <property type="match status" value="1"/>
</dbReference>
<evidence type="ECO:0000256" key="2">
    <source>
        <dbReference type="ARBA" id="ARBA00022723"/>
    </source>
</evidence>
<dbReference type="PROSITE" id="PS00570">
    <property type="entry name" value="RING_HYDROXYL_ALPHA"/>
    <property type="match status" value="1"/>
</dbReference>
<dbReference type="InterPro" id="IPR015881">
    <property type="entry name" value="ARHD_Rieske_2Fe_2S"/>
</dbReference>
<feature type="domain" description="Rieske" evidence="6">
    <location>
        <begin position="27"/>
        <end position="133"/>
    </location>
</feature>
<dbReference type="RefSeq" id="WP_241042932.1">
    <property type="nucleotide sequence ID" value="NZ_BAAAJF010000002.1"/>
</dbReference>
<dbReference type="InterPro" id="IPR036922">
    <property type="entry name" value="Rieske_2Fe-2S_sf"/>
</dbReference>
<evidence type="ECO:0000256" key="1">
    <source>
        <dbReference type="ARBA" id="ARBA00022714"/>
    </source>
</evidence>
<protein>
    <submittedName>
        <fullName evidence="7">Rieske 2Fe-2S domain-containing protein</fullName>
    </submittedName>
</protein>
<dbReference type="Pfam" id="PF00355">
    <property type="entry name" value="Rieske"/>
    <property type="match status" value="1"/>
</dbReference>
<evidence type="ECO:0000259" key="6">
    <source>
        <dbReference type="PROSITE" id="PS51296"/>
    </source>
</evidence>
<evidence type="ECO:0000256" key="4">
    <source>
        <dbReference type="ARBA" id="ARBA00023004"/>
    </source>
</evidence>
<gene>
    <name evidence="7" type="ORF">MMF94_41145</name>
</gene>
<dbReference type="Gene3D" id="2.102.10.10">
    <property type="entry name" value="Rieske [2Fe-2S] iron-sulphur domain"/>
    <property type="match status" value="1"/>
</dbReference>
<keyword evidence="5" id="KW-0411">Iron-sulfur</keyword>
<dbReference type="SUPFAM" id="SSF50022">
    <property type="entry name" value="ISP domain"/>
    <property type="match status" value="1"/>
</dbReference>
<keyword evidence="3" id="KW-0560">Oxidoreductase</keyword>
<evidence type="ECO:0000256" key="3">
    <source>
        <dbReference type="ARBA" id="ARBA00023002"/>
    </source>
</evidence>
<organism evidence="7 8">
    <name type="scientific">Pseudonocardia alaniniphila</name>
    <dbReference type="NCBI Taxonomy" id="75291"/>
    <lineage>
        <taxon>Bacteria</taxon>
        <taxon>Bacillati</taxon>
        <taxon>Actinomycetota</taxon>
        <taxon>Actinomycetes</taxon>
        <taxon>Pseudonocardiales</taxon>
        <taxon>Pseudonocardiaceae</taxon>
        <taxon>Pseudonocardia</taxon>
    </lineage>
</organism>
<dbReference type="InterPro" id="IPR050584">
    <property type="entry name" value="Cholesterol_7-desaturase"/>
</dbReference>
<reference evidence="7 8" key="1">
    <citation type="submission" date="2022-03" db="EMBL/GenBank/DDBJ databases">
        <title>Pseudonocardia alaer sp. nov., a novel actinomycete isolated from reed forest soil.</title>
        <authorList>
            <person name="Wang L."/>
        </authorList>
    </citation>
    <scope>NUCLEOTIDE SEQUENCE [LARGE SCALE GENOMIC DNA]</scope>
    <source>
        <strain evidence="7 8">Y-16303</strain>
    </source>
</reference>
<dbReference type="PROSITE" id="PS51296">
    <property type="entry name" value="RIESKE"/>
    <property type="match status" value="1"/>
</dbReference>
<comment type="caution">
    <text evidence="7">The sequence shown here is derived from an EMBL/GenBank/DDBJ whole genome shotgun (WGS) entry which is preliminary data.</text>
</comment>
<keyword evidence="8" id="KW-1185">Reference proteome</keyword>
<dbReference type="SUPFAM" id="SSF55961">
    <property type="entry name" value="Bet v1-like"/>
    <property type="match status" value="1"/>
</dbReference>
<evidence type="ECO:0000256" key="5">
    <source>
        <dbReference type="ARBA" id="ARBA00023014"/>
    </source>
</evidence>
<dbReference type="InterPro" id="IPR017941">
    <property type="entry name" value="Rieske_2Fe-2S"/>
</dbReference>
<keyword evidence="2" id="KW-0479">Metal-binding</keyword>
<dbReference type="Gene3D" id="3.90.380.10">
    <property type="entry name" value="Naphthalene 1,2-dioxygenase Alpha Subunit, Chain A, domain 1"/>
    <property type="match status" value="1"/>
</dbReference>